<name>A0A8K0P8E5_LADFU</name>
<reference evidence="1" key="1">
    <citation type="submission" date="2013-04" db="EMBL/GenBank/DDBJ databases">
        <authorList>
            <person name="Qu J."/>
            <person name="Murali S.C."/>
            <person name="Bandaranaike D."/>
            <person name="Bellair M."/>
            <person name="Blankenburg K."/>
            <person name="Chao H."/>
            <person name="Dinh H."/>
            <person name="Doddapaneni H."/>
            <person name="Downs B."/>
            <person name="Dugan-Rocha S."/>
            <person name="Elkadiri S."/>
            <person name="Gnanaolivu R.D."/>
            <person name="Hernandez B."/>
            <person name="Javaid M."/>
            <person name="Jayaseelan J.C."/>
            <person name="Lee S."/>
            <person name="Li M."/>
            <person name="Ming W."/>
            <person name="Munidasa M."/>
            <person name="Muniz J."/>
            <person name="Nguyen L."/>
            <person name="Ongeri F."/>
            <person name="Osuji N."/>
            <person name="Pu L.-L."/>
            <person name="Puazo M."/>
            <person name="Qu C."/>
            <person name="Quiroz J."/>
            <person name="Raj R."/>
            <person name="Weissenberger G."/>
            <person name="Xin Y."/>
            <person name="Zou X."/>
            <person name="Han Y."/>
            <person name="Richards S."/>
            <person name="Worley K."/>
            <person name="Muzny D."/>
            <person name="Gibbs R."/>
        </authorList>
    </citation>
    <scope>NUCLEOTIDE SEQUENCE</scope>
    <source>
        <strain evidence="1">Sampled in the wild</strain>
    </source>
</reference>
<reference evidence="1" key="2">
    <citation type="submission" date="2017-10" db="EMBL/GenBank/DDBJ databases">
        <title>Ladona fulva Genome sequencing and assembly.</title>
        <authorList>
            <person name="Murali S."/>
            <person name="Richards S."/>
            <person name="Bandaranaike D."/>
            <person name="Bellair M."/>
            <person name="Blankenburg K."/>
            <person name="Chao H."/>
            <person name="Dinh H."/>
            <person name="Doddapaneni H."/>
            <person name="Dugan-Rocha S."/>
            <person name="Elkadiri S."/>
            <person name="Gnanaolivu R."/>
            <person name="Hernandez B."/>
            <person name="Skinner E."/>
            <person name="Javaid M."/>
            <person name="Lee S."/>
            <person name="Li M."/>
            <person name="Ming W."/>
            <person name="Munidasa M."/>
            <person name="Muniz J."/>
            <person name="Nguyen L."/>
            <person name="Hughes D."/>
            <person name="Osuji N."/>
            <person name="Pu L.-L."/>
            <person name="Puazo M."/>
            <person name="Qu C."/>
            <person name="Quiroz J."/>
            <person name="Raj R."/>
            <person name="Weissenberger G."/>
            <person name="Xin Y."/>
            <person name="Zou X."/>
            <person name="Han Y."/>
            <person name="Worley K."/>
            <person name="Muzny D."/>
            <person name="Gibbs R."/>
        </authorList>
    </citation>
    <scope>NUCLEOTIDE SEQUENCE</scope>
    <source>
        <strain evidence="1">Sampled in the wild</strain>
    </source>
</reference>
<organism evidence="1 2">
    <name type="scientific">Ladona fulva</name>
    <name type="common">Scarce chaser dragonfly</name>
    <name type="synonym">Libellula fulva</name>
    <dbReference type="NCBI Taxonomy" id="123851"/>
    <lineage>
        <taxon>Eukaryota</taxon>
        <taxon>Metazoa</taxon>
        <taxon>Ecdysozoa</taxon>
        <taxon>Arthropoda</taxon>
        <taxon>Hexapoda</taxon>
        <taxon>Insecta</taxon>
        <taxon>Pterygota</taxon>
        <taxon>Palaeoptera</taxon>
        <taxon>Odonata</taxon>
        <taxon>Epiprocta</taxon>
        <taxon>Anisoptera</taxon>
        <taxon>Libelluloidea</taxon>
        <taxon>Libellulidae</taxon>
        <taxon>Ladona</taxon>
    </lineage>
</organism>
<protein>
    <submittedName>
        <fullName evidence="1">Uncharacterized protein</fullName>
    </submittedName>
</protein>
<dbReference type="Proteomes" id="UP000792457">
    <property type="component" value="Unassembled WGS sequence"/>
</dbReference>
<evidence type="ECO:0000313" key="2">
    <source>
        <dbReference type="Proteomes" id="UP000792457"/>
    </source>
</evidence>
<dbReference type="AlphaFoldDB" id="A0A8K0P8E5"/>
<keyword evidence="2" id="KW-1185">Reference proteome</keyword>
<evidence type="ECO:0000313" key="1">
    <source>
        <dbReference type="EMBL" id="KAG8236947.1"/>
    </source>
</evidence>
<dbReference type="EMBL" id="KZ309097">
    <property type="protein sequence ID" value="KAG8236947.1"/>
    <property type="molecule type" value="Genomic_DNA"/>
</dbReference>
<sequence length="335" mass="37609">MPGKTSRWRTPISGKPLRRWRRSPCLRASFYKLKNGAESEERYRNGVKQVHGLPGADIYSDHVLLELELDIRFKKIKRARTAIEKWDLEKLEGLDKEDAGGLHLRASYPWGEVCWAVACPALEAGALEICSFGEGELCDNCSCGSAVPATFLSVVFFYVRPLTVLRLTWVLFGSSPGEGSLVEGPPEVRQKFSYAEVVVRIHIESFIVKDVSPDCMVVAMLGSNPVFLLIHIEEDVQTEEIQLAPLINQLQNSNTISNPEALQWAAEADESLARNEILTENKIIRTVTAEDDDDDDTPINSVKFLILRLWRHSIIQYSGLKSKILKHTKLCSSDV</sequence>
<comment type="caution">
    <text evidence="1">The sequence shown here is derived from an EMBL/GenBank/DDBJ whole genome shotgun (WGS) entry which is preliminary data.</text>
</comment>
<proteinExistence type="predicted"/>
<gene>
    <name evidence="1" type="ORF">J437_LFUL016709</name>
</gene>
<accession>A0A8K0P8E5</accession>